<organism evidence="5 6">
    <name type="scientific">Acidothermus cellulolyticus (strain ATCC 43068 / DSM 8971 / 11B)</name>
    <dbReference type="NCBI Taxonomy" id="351607"/>
    <lineage>
        <taxon>Bacteria</taxon>
        <taxon>Bacillati</taxon>
        <taxon>Actinomycetota</taxon>
        <taxon>Actinomycetes</taxon>
        <taxon>Acidothermales</taxon>
        <taxon>Acidothermaceae</taxon>
        <taxon>Acidothermus</taxon>
    </lineage>
</organism>
<dbReference type="PANTHER" id="PTHR30036">
    <property type="entry name" value="D-XYLOSE-BINDING PERIPLASMIC PROTEIN"/>
    <property type="match status" value="1"/>
</dbReference>
<comment type="subcellular location">
    <subcellularLocation>
        <location evidence="1">Cell envelope</location>
    </subcellularLocation>
</comment>
<keyword evidence="7" id="KW-0002">3D-structure</keyword>
<comment type="similarity">
    <text evidence="2">Belongs to the bacterial solute-binding protein 2 family.</text>
</comment>
<dbReference type="PDBsum" id="4RU1"/>
<feature type="signal peptide" evidence="3">
    <location>
        <begin position="1"/>
        <end position="31"/>
    </location>
</feature>
<feature type="domain" description="Periplasmic binding protein" evidence="4">
    <location>
        <begin position="52"/>
        <end position="298"/>
    </location>
</feature>
<evidence type="ECO:0000313" key="5">
    <source>
        <dbReference type="EMBL" id="ABK53578.1"/>
    </source>
</evidence>
<name>A0LVW8_ACIC1</name>
<evidence type="ECO:0000313" key="6">
    <source>
        <dbReference type="Proteomes" id="UP000008221"/>
    </source>
</evidence>
<dbReference type="SMR" id="A0LVW8"/>
<dbReference type="InterPro" id="IPR050555">
    <property type="entry name" value="Bact_Solute-Bind_Prot2"/>
</dbReference>
<dbReference type="OrthoDB" id="257716at2"/>
<dbReference type="Pfam" id="PF13407">
    <property type="entry name" value="Peripla_BP_4"/>
    <property type="match status" value="1"/>
</dbReference>
<dbReference type="HOGENOM" id="CLU_037628_3_5_11"/>
<evidence type="ECO:0007829" key="7">
    <source>
        <dbReference type="PDB" id="4RU1"/>
    </source>
</evidence>
<reference evidence="7" key="2">
    <citation type="submission" date="2014-11" db="PDB data bank">
        <title>Crystal structure of carbohydrate transporter ACEI_1806 from Acidothermus cellulolyticus, TARGET EFI-510965.</title>
        <authorList>
            <person name="Patskovsky Y."/>
            <person name="Toro R."/>
            <person name="Bhosle R."/>
            <person name="Al Obaidi N."/>
            <person name="Chamala S."/>
            <person name="Scott Glenn A."/>
            <person name="Attonito J.D."/>
            <person name="Chowdhury S."/>
            <person name="Lafleur J."/>
            <person name="Siedel R.D."/>
            <person name="Morisco L.L."/>
            <person name="Wasserman S.R."/>
            <person name="Hillerich B."/>
            <person name="Love J."/>
            <person name="Whalen K.L."/>
            <person name="Gerlt J.A."/>
            <person name="Almo S.C."/>
        </authorList>
    </citation>
    <scope>X-RAY CRYSTALLOGRAPHY (1.50 ANGSTROMS) OF 32-333</scope>
    <scope>DISULFIDE BONDS</scope>
</reference>
<dbReference type="PANTHER" id="PTHR30036:SF7">
    <property type="entry name" value="ABC TRANSPORTER PERIPLASMIC-BINDING PROTEIN YPHF"/>
    <property type="match status" value="1"/>
</dbReference>
<feature type="disulfide bond" evidence="7">
    <location>
        <begin position="177"/>
        <end position="191"/>
    </location>
</feature>
<dbReference type="InterPro" id="IPR025997">
    <property type="entry name" value="SBP_2_dom"/>
</dbReference>
<feature type="chain" id="PRO_5002626493" evidence="3">
    <location>
        <begin position="32"/>
        <end position="333"/>
    </location>
</feature>
<evidence type="ECO:0000256" key="3">
    <source>
        <dbReference type="SAM" id="SignalP"/>
    </source>
</evidence>
<dbReference type="GO" id="GO:0030288">
    <property type="term" value="C:outer membrane-bounded periplasmic space"/>
    <property type="evidence" value="ECO:0007669"/>
    <property type="project" value="TreeGrafter"/>
</dbReference>
<dbReference type="PDB" id="4RU1">
    <property type="method" value="X-ray"/>
    <property type="resolution" value="1.50 A"/>
    <property type="chains" value="A/B/C/D/E/F/G/H/I/J/K/L=32-333"/>
</dbReference>
<proteinExistence type="evidence at protein level"/>
<dbReference type="EvolutionaryTrace" id="A0LVW8"/>
<dbReference type="InterPro" id="IPR028082">
    <property type="entry name" value="Peripla_BP_I"/>
</dbReference>
<dbReference type="InParanoid" id="A0LVW8"/>
<dbReference type="EMBL" id="CP000481">
    <property type="protein sequence ID" value="ABK53578.1"/>
    <property type="molecule type" value="Genomic_DNA"/>
</dbReference>
<evidence type="ECO:0000256" key="2">
    <source>
        <dbReference type="ARBA" id="ARBA00007639"/>
    </source>
</evidence>
<dbReference type="RefSeq" id="WP_011720641.1">
    <property type="nucleotide sequence ID" value="NC_008578.1"/>
</dbReference>
<dbReference type="GO" id="GO:0030246">
    <property type="term" value="F:carbohydrate binding"/>
    <property type="evidence" value="ECO:0007669"/>
    <property type="project" value="TreeGrafter"/>
</dbReference>
<dbReference type="KEGG" id="ace:Acel_1806"/>
<dbReference type="PROSITE" id="PS51257">
    <property type="entry name" value="PROKAR_LIPOPROTEIN"/>
    <property type="match status" value="1"/>
</dbReference>
<dbReference type="Gene3D" id="3.40.50.2300">
    <property type="match status" value="2"/>
</dbReference>
<dbReference type="Proteomes" id="UP000008221">
    <property type="component" value="Chromosome"/>
</dbReference>
<dbReference type="AlphaFoldDB" id="A0LVW8"/>
<sequence length="333" mass="34886" precursor="true">MKRGKSLRMAALTAGLALVVAACSSTGGKKAAQSTEQAAASAGKANTPHLTIAMITHQQPGDTFWDIIRKGALAAAAKDNVTLKYSNDPDSTKEAVLIQDAVNAKVDGIAVTIPDPPALIPAIKQAVAAGIPVVAFNAGIDQWKESGALMYFGQDETVAGQAAGARATSEGFKHVLCVLQAQGQVQLESRCNGVQQTFKGQYTKLYVNGADQPSVRTTIAAKLKQDPSIDLVITLGAPIAQLAIQAVKDAGSNAKIATFDFNTQVPAEIENGQLQWAIDQQPYVEGYEAVDSLWLYITNGDTIGGGEAVKTGPFFVDKSNVAAVAKFAERGTR</sequence>
<keyword evidence="6" id="KW-1185">Reference proteome</keyword>
<dbReference type="eggNOG" id="COG1879">
    <property type="taxonomic scope" value="Bacteria"/>
</dbReference>
<dbReference type="STRING" id="351607.Acel_1806"/>
<evidence type="ECO:0000256" key="1">
    <source>
        <dbReference type="ARBA" id="ARBA00004196"/>
    </source>
</evidence>
<accession>A0LVW8</accession>
<gene>
    <name evidence="5" type="ordered locus">Acel_1806</name>
</gene>
<evidence type="ECO:0000259" key="4">
    <source>
        <dbReference type="Pfam" id="PF13407"/>
    </source>
</evidence>
<reference evidence="5 6" key="1">
    <citation type="journal article" date="2009" name="Genome Res.">
        <title>Complete genome of the cellulolytic thermophile Acidothermus cellulolyticus 11B provides insights into its ecophysiological and evolutionary adaptations.</title>
        <authorList>
            <person name="Barabote R.D."/>
            <person name="Xie G."/>
            <person name="Leu D.H."/>
            <person name="Normand P."/>
            <person name="Necsulea A."/>
            <person name="Daubin V."/>
            <person name="Medigue C."/>
            <person name="Adney W.S."/>
            <person name="Xu X.C."/>
            <person name="Lapidus A."/>
            <person name="Parales R.E."/>
            <person name="Detter C."/>
            <person name="Pujic P."/>
            <person name="Bruce D."/>
            <person name="Lavire C."/>
            <person name="Challacombe J.F."/>
            <person name="Brettin T.S."/>
            <person name="Berry A.M."/>
        </authorList>
    </citation>
    <scope>NUCLEOTIDE SEQUENCE [LARGE SCALE GENOMIC DNA]</scope>
    <source>
        <strain evidence="6">ATCC 43068 / DSM 8971 / 11B</strain>
    </source>
</reference>
<keyword evidence="3" id="KW-0732">Signal</keyword>
<protein>
    <submittedName>
        <fullName evidence="5">Monosaccharide ABC transporter substrate-binding protein, CUT2 family</fullName>
    </submittedName>
</protein>
<dbReference type="CDD" id="cd06312">
    <property type="entry name" value="PBP1_ABC_sugar_binding-like"/>
    <property type="match status" value="1"/>
</dbReference>
<dbReference type="SUPFAM" id="SSF53822">
    <property type="entry name" value="Periplasmic binding protein-like I"/>
    <property type="match status" value="1"/>
</dbReference>